<proteinExistence type="predicted"/>
<evidence type="ECO:0000313" key="1">
    <source>
        <dbReference type="EMBL" id="KAA6414724.1"/>
    </source>
</evidence>
<evidence type="ECO:0000313" key="2">
    <source>
        <dbReference type="Proteomes" id="UP000324767"/>
    </source>
</evidence>
<sequence>MSQFSYVISTAKRNEITSVRCAFDLADRSSDQARWYLQRCVRLEKLQFEVGARPHGKVFRTFRGLKEVEMNVEPVTYGRPSDQKVKVAYWKELLTRPRLAAPTPECLDLFAVMKRKNVAKPKEPLPAPRLASYW</sequence>
<accession>A0A5M8Q175</accession>
<dbReference type="Proteomes" id="UP000324767">
    <property type="component" value="Unassembled WGS sequence"/>
</dbReference>
<dbReference type="AlphaFoldDB" id="A0A5M8Q175"/>
<reference evidence="1 2" key="1">
    <citation type="submission" date="2019-09" db="EMBL/GenBank/DDBJ databases">
        <title>The hologenome of the rock-dwelling lichen Lasallia pustulata.</title>
        <authorList>
            <person name="Greshake Tzovaras B."/>
            <person name="Segers F."/>
            <person name="Bicker A."/>
            <person name="Dal Grande F."/>
            <person name="Otte J."/>
            <person name="Hankeln T."/>
            <person name="Schmitt I."/>
            <person name="Ebersberger I."/>
        </authorList>
    </citation>
    <scope>NUCLEOTIDE SEQUENCE [LARGE SCALE GENOMIC DNA]</scope>
    <source>
        <strain evidence="1">A1-1</strain>
    </source>
</reference>
<protein>
    <submittedName>
        <fullName evidence="1">Uncharacterized protein</fullName>
    </submittedName>
</protein>
<name>A0A5M8Q175_9LECA</name>
<gene>
    <name evidence="1" type="ORF">FRX48_01474</name>
</gene>
<dbReference type="EMBL" id="VXIT01000002">
    <property type="protein sequence ID" value="KAA6414724.1"/>
    <property type="molecule type" value="Genomic_DNA"/>
</dbReference>
<organism evidence="1 2">
    <name type="scientific">Lasallia pustulata</name>
    <dbReference type="NCBI Taxonomy" id="136370"/>
    <lineage>
        <taxon>Eukaryota</taxon>
        <taxon>Fungi</taxon>
        <taxon>Dikarya</taxon>
        <taxon>Ascomycota</taxon>
        <taxon>Pezizomycotina</taxon>
        <taxon>Lecanoromycetes</taxon>
        <taxon>OSLEUM clade</taxon>
        <taxon>Umbilicariomycetidae</taxon>
        <taxon>Umbilicariales</taxon>
        <taxon>Umbilicariaceae</taxon>
        <taxon>Lasallia</taxon>
    </lineage>
</organism>
<comment type="caution">
    <text evidence="1">The sequence shown here is derived from an EMBL/GenBank/DDBJ whole genome shotgun (WGS) entry which is preliminary data.</text>
</comment>